<name>A0A248UBM5_9HYPH</name>
<evidence type="ECO:0000313" key="2">
    <source>
        <dbReference type="EMBL" id="ASV88269.1"/>
    </source>
</evidence>
<keyword evidence="2" id="KW-0614">Plasmid</keyword>
<dbReference type="EMBL" id="CP022605">
    <property type="protein sequence ID" value="ASV88269.1"/>
    <property type="molecule type" value="Genomic_DNA"/>
</dbReference>
<dbReference type="Proteomes" id="UP000215256">
    <property type="component" value="Plasmid unnamed1"/>
</dbReference>
<dbReference type="Proteomes" id="UP000215256">
    <property type="component" value="Chromosome 2"/>
</dbReference>
<proteinExistence type="predicted"/>
<sequence>MATHVGFGRRLFEDAAIGVDKGQVLALDLRKAMSCRCGLRVK</sequence>
<dbReference type="AlphaFoldDB" id="A0A248UBM5"/>
<reference evidence="1 3" key="1">
    <citation type="submission" date="2017-07" db="EMBL/GenBank/DDBJ databases">
        <title>Phylogenetic study on the rhizospheric bacterium Ochrobactrum sp. A44.</title>
        <authorList>
            <person name="Krzyzanowska D.M."/>
            <person name="Ossowicki A."/>
            <person name="Rajewska M."/>
            <person name="Maciag T."/>
            <person name="Kaczynski Z."/>
            <person name="Czerwicka M."/>
            <person name="Jafra S."/>
        </authorList>
    </citation>
    <scope>NUCLEOTIDE SEQUENCE [LARGE SCALE GENOMIC DNA]</scope>
    <source>
        <strain evidence="1 3">A44</strain>
        <plasmid evidence="2 3">unnamed1</plasmid>
    </source>
</reference>
<dbReference type="EMBL" id="CP022603">
    <property type="protein sequence ID" value="ASV84197.1"/>
    <property type="molecule type" value="Genomic_DNA"/>
</dbReference>
<organism evidence="1 3">
    <name type="scientific">Ochrobactrum quorumnocens</name>
    <dbReference type="NCBI Taxonomy" id="271865"/>
    <lineage>
        <taxon>Bacteria</taxon>
        <taxon>Pseudomonadati</taxon>
        <taxon>Pseudomonadota</taxon>
        <taxon>Alphaproteobacteria</taxon>
        <taxon>Hyphomicrobiales</taxon>
        <taxon>Brucellaceae</taxon>
        <taxon>Brucella/Ochrobactrum group</taxon>
        <taxon>Ochrobactrum</taxon>
    </lineage>
</organism>
<protein>
    <submittedName>
        <fullName evidence="1">Uncharacterized protein</fullName>
    </submittedName>
</protein>
<dbReference type="KEGG" id="och:CES85_4989"/>
<dbReference type="KEGG" id="och:CES85_3560"/>
<gene>
    <name evidence="2" type="ORF">CES85_3560</name>
    <name evidence="1" type="ORF">CES85_4989</name>
</gene>
<evidence type="ECO:0000313" key="1">
    <source>
        <dbReference type="EMBL" id="ASV84197.1"/>
    </source>
</evidence>
<accession>A0A248UBM5</accession>
<evidence type="ECO:0000313" key="3">
    <source>
        <dbReference type="Proteomes" id="UP000215256"/>
    </source>
</evidence>
<geneLocation type="plasmid" evidence="2 3">
    <name>unnamed1</name>
</geneLocation>